<sequence length="59" mass="5743">MRAFLLLLLPLLLLAACAPPPAPAARGPLDLSSAPEPGEAPSPTLGPPAHTGGGRLGGP</sequence>
<gene>
    <name evidence="3" type="ORF">NFI95_08690</name>
</gene>
<comment type="caution">
    <text evidence="3">The sequence shown here is derived from an EMBL/GenBank/DDBJ whole genome shotgun (WGS) entry which is preliminary data.</text>
</comment>
<dbReference type="Proteomes" id="UP001524587">
    <property type="component" value="Unassembled WGS sequence"/>
</dbReference>
<evidence type="ECO:0000256" key="1">
    <source>
        <dbReference type="SAM" id="MobiDB-lite"/>
    </source>
</evidence>
<dbReference type="EMBL" id="JAMSKV010000006">
    <property type="protein sequence ID" value="MCQ8278526.1"/>
    <property type="molecule type" value="Genomic_DNA"/>
</dbReference>
<keyword evidence="4" id="KW-1185">Reference proteome</keyword>
<accession>A0ABT1W6M5</accession>
<name>A0ABT1W6M5_9PROT</name>
<evidence type="ECO:0000313" key="4">
    <source>
        <dbReference type="Proteomes" id="UP001524587"/>
    </source>
</evidence>
<dbReference type="PROSITE" id="PS51257">
    <property type="entry name" value="PROKAR_LIPOPROTEIN"/>
    <property type="match status" value="1"/>
</dbReference>
<evidence type="ECO:0000256" key="2">
    <source>
        <dbReference type="SAM" id="SignalP"/>
    </source>
</evidence>
<feature type="region of interest" description="Disordered" evidence="1">
    <location>
        <begin position="23"/>
        <end position="59"/>
    </location>
</feature>
<keyword evidence="2" id="KW-0732">Signal</keyword>
<feature type="compositionally biased region" description="Low complexity" evidence="1">
    <location>
        <begin position="24"/>
        <end position="37"/>
    </location>
</feature>
<protein>
    <submittedName>
        <fullName evidence="3">Uncharacterized protein</fullName>
    </submittedName>
</protein>
<proteinExistence type="predicted"/>
<evidence type="ECO:0000313" key="3">
    <source>
        <dbReference type="EMBL" id="MCQ8278526.1"/>
    </source>
</evidence>
<dbReference type="RefSeq" id="WP_422864007.1">
    <property type="nucleotide sequence ID" value="NZ_JAMSKV010000006.1"/>
</dbReference>
<feature type="chain" id="PRO_5047411126" evidence="2">
    <location>
        <begin position="25"/>
        <end position="59"/>
    </location>
</feature>
<reference evidence="3 4" key="1">
    <citation type="submission" date="2022-06" db="EMBL/GenBank/DDBJ databases">
        <title>Endosaccharibacter gen. nov., sp. nov., endophytic bacteria isolated from sugarcane.</title>
        <authorList>
            <person name="Pitiwittayakul N."/>
            <person name="Yukphan P."/>
            <person name="Charoenyingcharoen P."/>
            <person name="Tanasupawat S."/>
        </authorList>
    </citation>
    <scope>NUCLEOTIDE SEQUENCE [LARGE SCALE GENOMIC DNA]</scope>
    <source>
        <strain evidence="3 4">KSS8</strain>
    </source>
</reference>
<organism evidence="3 4">
    <name type="scientific">Endosaccharibacter trunci</name>
    <dbReference type="NCBI Taxonomy" id="2812733"/>
    <lineage>
        <taxon>Bacteria</taxon>
        <taxon>Pseudomonadati</taxon>
        <taxon>Pseudomonadota</taxon>
        <taxon>Alphaproteobacteria</taxon>
        <taxon>Acetobacterales</taxon>
        <taxon>Acetobacteraceae</taxon>
        <taxon>Endosaccharibacter</taxon>
    </lineage>
</organism>
<feature type="signal peptide" evidence="2">
    <location>
        <begin position="1"/>
        <end position="24"/>
    </location>
</feature>